<keyword evidence="1" id="KW-0808">Transferase</keyword>
<dbReference type="GO" id="GO:0004672">
    <property type="term" value="F:protein kinase activity"/>
    <property type="evidence" value="ECO:0007669"/>
    <property type="project" value="InterPro"/>
</dbReference>
<reference evidence="2" key="1">
    <citation type="journal article" date="2013" name="Science">
        <title>Comparative analysis of bat genomes provides insight into the evolution of flight and immunity.</title>
        <authorList>
            <person name="Zhang G."/>
            <person name="Cowled C."/>
            <person name="Shi Z."/>
            <person name="Huang Z."/>
            <person name="Bishop-Lilly K.A."/>
            <person name="Fang X."/>
            <person name="Wynne J.W."/>
            <person name="Xiong Z."/>
            <person name="Baker M.L."/>
            <person name="Zhao W."/>
            <person name="Tachedjian M."/>
            <person name="Zhu Y."/>
            <person name="Zhou P."/>
            <person name="Jiang X."/>
            <person name="Ng J."/>
            <person name="Yang L."/>
            <person name="Wu L."/>
            <person name="Xiao J."/>
            <person name="Feng Y."/>
            <person name="Chen Y."/>
            <person name="Sun X."/>
            <person name="Zhang Y."/>
            <person name="Marsh G.A."/>
            <person name="Crameri G."/>
            <person name="Broder C.C."/>
            <person name="Frey K.G."/>
            <person name="Wang L.F."/>
            <person name="Wang J."/>
        </authorList>
    </citation>
    <scope>NUCLEOTIDE SEQUENCE [LARGE SCALE GENOMIC DNA]</scope>
</reference>
<proteinExistence type="predicted"/>
<keyword evidence="1" id="KW-0418">Kinase</keyword>
<dbReference type="PROSITE" id="PS00108">
    <property type="entry name" value="PROTEIN_KINASE_ST"/>
    <property type="match status" value="1"/>
</dbReference>
<accession>L5LQ93</accession>
<protein>
    <submittedName>
        <fullName evidence="1">Lymphokine-activated killer T-cell-originated protein kinase</fullName>
    </submittedName>
</protein>
<name>L5LQ93_MYODS</name>
<dbReference type="EMBL" id="KB109552">
    <property type="protein sequence ID" value="ELK28180.1"/>
    <property type="molecule type" value="Genomic_DNA"/>
</dbReference>
<dbReference type="InterPro" id="IPR008271">
    <property type="entry name" value="Ser/Thr_kinase_AS"/>
</dbReference>
<dbReference type="InterPro" id="IPR011009">
    <property type="entry name" value="Kinase-like_dom_sf"/>
</dbReference>
<organism evidence="1 2">
    <name type="scientific">Myotis davidii</name>
    <name type="common">David's myotis</name>
    <dbReference type="NCBI Taxonomy" id="225400"/>
    <lineage>
        <taxon>Eukaryota</taxon>
        <taxon>Metazoa</taxon>
        <taxon>Chordata</taxon>
        <taxon>Craniata</taxon>
        <taxon>Vertebrata</taxon>
        <taxon>Euteleostomi</taxon>
        <taxon>Mammalia</taxon>
        <taxon>Eutheria</taxon>
        <taxon>Laurasiatheria</taxon>
        <taxon>Chiroptera</taxon>
        <taxon>Yangochiroptera</taxon>
        <taxon>Vespertilionidae</taxon>
        <taxon>Myotis</taxon>
    </lineage>
</organism>
<keyword evidence="2" id="KW-1185">Reference proteome</keyword>
<evidence type="ECO:0000313" key="2">
    <source>
        <dbReference type="Proteomes" id="UP000010556"/>
    </source>
</evidence>
<sequence length="239" mass="26029">MCADHQGVAWNIADIGNVVLAAVEALLALMGPDESGTMVGWWSSTLCNQKATAITARGLKYLYQEKKLLHGDIKSSNVVFKGYFETSKTYDVGVSLPPDMTGTDPEAYYIGTEPWKSKDALENDDDDEDKTFDESDFDDETYYVALGSRPSINMEELDDMYQKEPLAPHSALTLVVHSPADLRSDPDLWAKAALPSRELLGEDPLKINSSSAAFSSILCSGAGDGIPEKYCRSPDGSIT</sequence>
<dbReference type="Gene3D" id="1.10.510.10">
    <property type="entry name" value="Transferase(Phosphotransferase) domain 1"/>
    <property type="match status" value="1"/>
</dbReference>
<dbReference type="Proteomes" id="UP000010556">
    <property type="component" value="Unassembled WGS sequence"/>
</dbReference>
<evidence type="ECO:0000313" key="1">
    <source>
        <dbReference type="EMBL" id="ELK28180.1"/>
    </source>
</evidence>
<gene>
    <name evidence="1" type="ORF">MDA_GLEAN10024238</name>
</gene>
<dbReference type="AlphaFoldDB" id="L5LQ93"/>
<dbReference type="SUPFAM" id="SSF56112">
    <property type="entry name" value="Protein kinase-like (PK-like)"/>
    <property type="match status" value="1"/>
</dbReference>